<evidence type="ECO:0000256" key="1">
    <source>
        <dbReference type="SAM" id="MobiDB-lite"/>
    </source>
</evidence>
<evidence type="ECO:0000313" key="2">
    <source>
        <dbReference type="EMBL" id="KAG5645809.1"/>
    </source>
</evidence>
<name>A0A9P7KDY7_9AGAR</name>
<evidence type="ECO:0000313" key="3">
    <source>
        <dbReference type="Proteomes" id="UP000775547"/>
    </source>
</evidence>
<feature type="compositionally biased region" description="Basic and acidic residues" evidence="1">
    <location>
        <begin position="84"/>
        <end position="94"/>
    </location>
</feature>
<evidence type="ECO:0008006" key="4">
    <source>
        <dbReference type="Google" id="ProtNLM"/>
    </source>
</evidence>
<dbReference type="OrthoDB" id="3064088at2759"/>
<keyword evidence="3" id="KW-1185">Reference proteome</keyword>
<dbReference type="Proteomes" id="UP000775547">
    <property type="component" value="Unassembled WGS sequence"/>
</dbReference>
<proteinExistence type="predicted"/>
<feature type="region of interest" description="Disordered" evidence="1">
    <location>
        <begin position="189"/>
        <end position="231"/>
    </location>
</feature>
<feature type="compositionally biased region" description="Gly residues" evidence="1">
    <location>
        <begin position="196"/>
        <end position="209"/>
    </location>
</feature>
<sequence length="320" mass="36301">MSDPIEPIPVPLKKKIFPVCEGRLGLYPYPNPALEEAFARQGIMLLPGRYEYRDSGKRQYSLCPTFRHWTPPEGGAPKAWRRGRKDDSDRDLKVTKSTASQAAKQADKDRCAITGEQDRTEAVHLIPASEGPWLARQCTYCEIELPKRLRGAYLYARFAFNIFQLATSVFEEEHPLEFVRLPKNFPAASRDQFEGEGNGDGGGGKGGYQLRGSRKGTKRKAPEQMTSQVKSTRYDDAPIDDAYDLYDINPDTLAHMRKIDDELQNADEHRHADPYCGFSRYEELAYKYRLEHPAATDLGSAWIALVTEKYSRRAPSPLYS</sequence>
<reference evidence="2" key="2">
    <citation type="submission" date="2021-10" db="EMBL/GenBank/DDBJ databases">
        <title>Phylogenomics reveals ancestral predisposition of the termite-cultivated fungus Termitomyces towards a domesticated lifestyle.</title>
        <authorList>
            <person name="Auxier B."/>
            <person name="Grum-Grzhimaylo A."/>
            <person name="Cardenas M.E."/>
            <person name="Lodge J.D."/>
            <person name="Laessoe T."/>
            <person name="Pedersen O."/>
            <person name="Smith M.E."/>
            <person name="Kuyper T.W."/>
            <person name="Franco-Molano E.A."/>
            <person name="Baroni T.J."/>
            <person name="Aanen D.K."/>
        </authorList>
    </citation>
    <scope>NUCLEOTIDE SEQUENCE</scope>
    <source>
        <strain evidence="2">AP01</strain>
        <tissue evidence="2">Mycelium</tissue>
    </source>
</reference>
<feature type="region of interest" description="Disordered" evidence="1">
    <location>
        <begin position="73"/>
        <end position="102"/>
    </location>
</feature>
<organism evidence="2 3">
    <name type="scientific">Asterophora parasitica</name>
    <dbReference type="NCBI Taxonomy" id="117018"/>
    <lineage>
        <taxon>Eukaryota</taxon>
        <taxon>Fungi</taxon>
        <taxon>Dikarya</taxon>
        <taxon>Basidiomycota</taxon>
        <taxon>Agaricomycotina</taxon>
        <taxon>Agaricomycetes</taxon>
        <taxon>Agaricomycetidae</taxon>
        <taxon>Agaricales</taxon>
        <taxon>Tricholomatineae</taxon>
        <taxon>Lyophyllaceae</taxon>
        <taxon>Asterophora</taxon>
    </lineage>
</organism>
<reference evidence="2" key="1">
    <citation type="submission" date="2020-07" db="EMBL/GenBank/DDBJ databases">
        <authorList>
            <person name="Nieuwenhuis M."/>
            <person name="Van De Peppel L.J.J."/>
        </authorList>
    </citation>
    <scope>NUCLEOTIDE SEQUENCE</scope>
    <source>
        <strain evidence="2">AP01</strain>
        <tissue evidence="2">Mycelium</tissue>
    </source>
</reference>
<dbReference type="EMBL" id="JABCKV010000031">
    <property type="protein sequence ID" value="KAG5645809.1"/>
    <property type="molecule type" value="Genomic_DNA"/>
</dbReference>
<gene>
    <name evidence="2" type="ORF">DXG03_005150</name>
</gene>
<accession>A0A9P7KDY7</accession>
<comment type="caution">
    <text evidence="2">The sequence shown here is derived from an EMBL/GenBank/DDBJ whole genome shotgun (WGS) entry which is preliminary data.</text>
</comment>
<dbReference type="AlphaFoldDB" id="A0A9P7KDY7"/>
<protein>
    <recommendedName>
        <fullName evidence="4">HNH nuclease domain-containing protein</fullName>
    </recommendedName>
</protein>